<dbReference type="GeneID" id="68112292"/>
<dbReference type="AlphaFoldDB" id="A0A6A5BFL1"/>
<dbReference type="SUPFAM" id="SSF55961">
    <property type="entry name" value="Bet v1-like"/>
    <property type="match status" value="1"/>
</dbReference>
<dbReference type="PROSITE" id="PS50132">
    <property type="entry name" value="RGS"/>
    <property type="match status" value="1"/>
</dbReference>
<evidence type="ECO:0000313" key="4">
    <source>
        <dbReference type="Proteomes" id="UP000444721"/>
    </source>
</evidence>
<gene>
    <name evidence="3" type="ORF">FDP41_005074</name>
</gene>
<feature type="compositionally biased region" description="Low complexity" evidence="1">
    <location>
        <begin position="228"/>
        <end position="252"/>
    </location>
</feature>
<dbReference type="SUPFAM" id="SSF48097">
    <property type="entry name" value="Regulator of G-protein signaling, RGS"/>
    <property type="match status" value="1"/>
</dbReference>
<dbReference type="VEuPathDB" id="AmoebaDB:NF0121840"/>
<feature type="region of interest" description="Disordered" evidence="1">
    <location>
        <begin position="1"/>
        <end position="37"/>
    </location>
</feature>
<name>A0A6A5BFL1_NAEFO</name>
<dbReference type="SMART" id="SM00315">
    <property type="entry name" value="RGS"/>
    <property type="match status" value="1"/>
</dbReference>
<dbReference type="InterPro" id="IPR023393">
    <property type="entry name" value="START-like_dom_sf"/>
</dbReference>
<dbReference type="PANTHER" id="PTHR10845:SF192">
    <property type="entry name" value="DOUBLE HIT, ISOFORM B"/>
    <property type="match status" value="1"/>
</dbReference>
<dbReference type="OMA" id="RANMANE"/>
<dbReference type="InterPro" id="IPR044926">
    <property type="entry name" value="RGS_subdomain_2"/>
</dbReference>
<feature type="domain" description="RGS" evidence="2">
    <location>
        <begin position="55"/>
        <end position="186"/>
    </location>
</feature>
<dbReference type="VEuPathDB" id="AmoebaDB:NfTy_051420"/>
<dbReference type="PANTHER" id="PTHR10845">
    <property type="entry name" value="REGULATOR OF G PROTEIN SIGNALING"/>
    <property type="match status" value="1"/>
</dbReference>
<comment type="caution">
    <text evidence="3">The sequence shown here is derived from an EMBL/GenBank/DDBJ whole genome shotgun (WGS) entry which is preliminary data.</text>
</comment>
<dbReference type="CDD" id="cd07440">
    <property type="entry name" value="RGS"/>
    <property type="match status" value="1"/>
</dbReference>
<dbReference type="Gene3D" id="1.10.167.10">
    <property type="entry name" value="Regulator of G-protein Signalling 4, domain 2"/>
    <property type="match status" value="1"/>
</dbReference>
<evidence type="ECO:0000313" key="3">
    <source>
        <dbReference type="EMBL" id="KAF0975747.1"/>
    </source>
</evidence>
<dbReference type="Proteomes" id="UP000444721">
    <property type="component" value="Unassembled WGS sequence"/>
</dbReference>
<dbReference type="Gene3D" id="3.30.530.20">
    <property type="match status" value="1"/>
</dbReference>
<accession>A0A6A5BFL1</accession>
<proteinExistence type="predicted"/>
<dbReference type="InterPro" id="IPR016137">
    <property type="entry name" value="RGS"/>
</dbReference>
<feature type="compositionally biased region" description="Basic and acidic residues" evidence="1">
    <location>
        <begin position="9"/>
        <end position="24"/>
    </location>
</feature>
<feature type="region of interest" description="Disordered" evidence="1">
    <location>
        <begin position="212"/>
        <end position="260"/>
    </location>
</feature>
<protein>
    <recommendedName>
        <fullName evidence="2">RGS domain-containing protein</fullName>
    </recommendedName>
</protein>
<evidence type="ECO:0000256" key="1">
    <source>
        <dbReference type="SAM" id="MobiDB-lite"/>
    </source>
</evidence>
<dbReference type="RefSeq" id="XP_044560460.1">
    <property type="nucleotide sequence ID" value="XM_044708559.1"/>
</dbReference>
<dbReference type="EMBL" id="VFQX01000043">
    <property type="protein sequence ID" value="KAF0975747.1"/>
    <property type="molecule type" value="Genomic_DNA"/>
</dbReference>
<keyword evidence="4" id="KW-1185">Reference proteome</keyword>
<dbReference type="OrthoDB" id="196547at2759"/>
<evidence type="ECO:0000259" key="2">
    <source>
        <dbReference type="PROSITE" id="PS50132"/>
    </source>
</evidence>
<reference evidence="3 4" key="1">
    <citation type="journal article" date="2019" name="Sci. Rep.">
        <title>Nanopore sequencing improves the draft genome of the human pathogenic amoeba Naegleria fowleri.</title>
        <authorList>
            <person name="Liechti N."/>
            <person name="Schurch N."/>
            <person name="Bruggmann R."/>
            <person name="Wittwer M."/>
        </authorList>
    </citation>
    <scope>NUCLEOTIDE SEQUENCE [LARGE SCALE GENOMIC DNA]</scope>
    <source>
        <strain evidence="3 4">ATCC 30894</strain>
    </source>
</reference>
<dbReference type="InterPro" id="IPR036305">
    <property type="entry name" value="RGS_sf"/>
</dbReference>
<organism evidence="3 4">
    <name type="scientific">Naegleria fowleri</name>
    <name type="common">Brain eating amoeba</name>
    <dbReference type="NCBI Taxonomy" id="5763"/>
    <lineage>
        <taxon>Eukaryota</taxon>
        <taxon>Discoba</taxon>
        <taxon>Heterolobosea</taxon>
        <taxon>Tetramitia</taxon>
        <taxon>Eutetramitia</taxon>
        <taxon>Vahlkampfiidae</taxon>
        <taxon>Naegleria</taxon>
    </lineage>
</organism>
<sequence>MLHRHFDKWHHSTSHEKTTSHESSPKGGTGNTISTQSLNTSNLSLEDYISLYKFRIEAIFDHEQAREAFRHHLQQSLNEEPFLFYEAVEKYQKTRLEKNRANMANEIMSNFIQVNSKYELNLSMTIRNEIMKNWKQISEKNDLRAFDDFISCPTDLFNKAQDVIFTELRDDNFPRFIHSENFKKFIKKEMKKLKCNDPKQVLDQLGTMRVVTNSSTSSGHSVEHEHGSSSSHSLHDSSSNLSDKSNGGSSSQDDGDAEVETADDVEIQLKETKITDRPLVDNTSLYVNSKDYAMVKELISSLSDSSRWKTIEEKFGMKTLSSSNNFYLNPTDGALPVVCCSGLASGKHTEFFEMILSKSMEEMISKVCKRRVQLDHIEYDPESNIDYSNTIVYLELDSPFPFSKREAVVARTIIPDLYNKETDSFDRLIFIQKPSVHEEAVIMKDVVRVFIYSVFVVDRKTNDTLKYYSFDWIDLKGKVPKKLVEKLARLGASVLHKMMHAIVKKETSKDKDERLIVSAEGALEVMHENIKFLKEKFKSQ</sequence>
<dbReference type="VEuPathDB" id="AmoebaDB:FDP41_005074"/>
<dbReference type="Pfam" id="PF00615">
    <property type="entry name" value="RGS"/>
    <property type="match status" value="1"/>
</dbReference>
<dbReference type="PRINTS" id="PR01301">
    <property type="entry name" value="RGSPROTEIN"/>
</dbReference>